<sequence length="66" mass="7318">MPATGQSTAPRPGCLACRHYHISHDARFPYACRALHIKSKRQPCIDVLEASGQPCLYRQQKTAPPS</sequence>
<reference evidence="2" key="1">
    <citation type="journal article" date="2017" name="Biotechnol. Biofuels">
        <title>Evaluation of environmental bacterial communities as a factor affecting the growth of duckweed Lemna minor.</title>
        <authorList>
            <person name="Ishizawa H."/>
            <person name="Kuroda M."/>
            <person name="Morikawa M."/>
            <person name="Ike M."/>
        </authorList>
    </citation>
    <scope>NUCLEOTIDE SEQUENCE [LARGE SCALE GENOMIC DNA]</scope>
    <source>
        <strain evidence="2">H3</strain>
    </source>
</reference>
<evidence type="ECO:0000313" key="2">
    <source>
        <dbReference type="Proteomes" id="UP000198290"/>
    </source>
</evidence>
<dbReference type="EMBL" id="AP018823">
    <property type="protein sequence ID" value="BBF85884.1"/>
    <property type="molecule type" value="Genomic_DNA"/>
</dbReference>
<dbReference type="Proteomes" id="UP000198290">
    <property type="component" value="Chromosome"/>
</dbReference>
<keyword evidence="2" id="KW-1185">Reference proteome</keyword>
<dbReference type="RefSeq" id="WP_089086241.1">
    <property type="nucleotide sequence ID" value="NZ_AP018823.1"/>
</dbReference>
<reference evidence="1 2" key="2">
    <citation type="journal article" date="2017" name="Genome Announc.">
        <title>Draft genome sequence of Aquitalea magnusonii strain H3, a plant growth-promoting bacterium of duckweed Lemna minor.</title>
        <authorList>
            <person name="Ishizawa H."/>
            <person name="Kuroda M."/>
            <person name="Ike M."/>
        </authorList>
    </citation>
    <scope>NUCLEOTIDE SEQUENCE [LARGE SCALE GENOMIC DNA]</scope>
    <source>
        <strain evidence="1 2">H3</strain>
    </source>
</reference>
<accession>A0A3G9GEU3</accession>
<evidence type="ECO:0000313" key="1">
    <source>
        <dbReference type="EMBL" id="BBF85884.1"/>
    </source>
</evidence>
<dbReference type="KEGG" id="amah:DLM_2269"/>
<name>A0A3G9GEU3_9NEIS</name>
<reference evidence="2" key="3">
    <citation type="journal article" date="2017" name="Plant Physiol. Biochem.">
        <title>Differential oxidative and antioxidative response of duckweed Lemna minor toward plant growth promoting/inhibiting bacteria.</title>
        <authorList>
            <person name="Ishizawa H."/>
            <person name="Kuroda M."/>
            <person name="Morikawa M."/>
            <person name="Ike M."/>
        </authorList>
    </citation>
    <scope>NUCLEOTIDE SEQUENCE [LARGE SCALE GENOMIC DNA]</scope>
    <source>
        <strain evidence="2">H3</strain>
    </source>
</reference>
<proteinExistence type="predicted"/>
<protein>
    <recommendedName>
        <fullName evidence="3">Uracil-DNA glycosylase</fullName>
    </recommendedName>
</protein>
<dbReference type="AlphaFoldDB" id="A0A3G9GEU3"/>
<dbReference type="STRING" id="332411.VI06_01955"/>
<evidence type="ECO:0008006" key="3">
    <source>
        <dbReference type="Google" id="ProtNLM"/>
    </source>
</evidence>
<dbReference type="OrthoDB" id="9807346at2"/>
<organism evidence="1 2">
    <name type="scientific">Aquitalea magnusonii</name>
    <dbReference type="NCBI Taxonomy" id="332411"/>
    <lineage>
        <taxon>Bacteria</taxon>
        <taxon>Pseudomonadati</taxon>
        <taxon>Pseudomonadota</taxon>
        <taxon>Betaproteobacteria</taxon>
        <taxon>Neisseriales</taxon>
        <taxon>Chromobacteriaceae</taxon>
        <taxon>Aquitalea</taxon>
    </lineage>
</organism>
<gene>
    <name evidence="1" type="ORF">DLM_2269</name>
</gene>